<evidence type="ECO:0000313" key="3">
    <source>
        <dbReference type="Proteomes" id="UP000243650"/>
    </source>
</evidence>
<dbReference type="AlphaFoldDB" id="A0A2P6MH88"/>
<accession>A0A2P6MH88</accession>
<gene>
    <name evidence="2" type="ORF">C6I21_08940</name>
</gene>
<dbReference type="Proteomes" id="UP000243650">
    <property type="component" value="Unassembled WGS sequence"/>
</dbReference>
<organism evidence="2 3">
    <name type="scientific">Alkalicoccus urumqiensis</name>
    <name type="common">Bacillus urumqiensis</name>
    <dbReference type="NCBI Taxonomy" id="1548213"/>
    <lineage>
        <taxon>Bacteria</taxon>
        <taxon>Bacillati</taxon>
        <taxon>Bacillota</taxon>
        <taxon>Bacilli</taxon>
        <taxon>Bacillales</taxon>
        <taxon>Bacillaceae</taxon>
        <taxon>Alkalicoccus</taxon>
    </lineage>
</organism>
<feature type="compositionally biased region" description="Low complexity" evidence="1">
    <location>
        <begin position="10"/>
        <end position="42"/>
    </location>
</feature>
<reference evidence="2 3" key="1">
    <citation type="submission" date="2018-03" db="EMBL/GenBank/DDBJ databases">
        <title>Bacillus urumqiensis sp. nov., a moderately haloalkaliphilic bacterium isolated from a salt lake.</title>
        <authorList>
            <person name="Zhao B."/>
            <person name="Liao Z."/>
        </authorList>
    </citation>
    <scope>NUCLEOTIDE SEQUENCE [LARGE SCALE GENOMIC DNA]</scope>
    <source>
        <strain evidence="2 3">BZ-SZ-XJ18</strain>
    </source>
</reference>
<protein>
    <submittedName>
        <fullName evidence="2">Uncharacterized protein</fullName>
    </submittedName>
</protein>
<feature type="region of interest" description="Disordered" evidence="1">
    <location>
        <begin position="1"/>
        <end position="46"/>
    </location>
</feature>
<proteinExistence type="predicted"/>
<evidence type="ECO:0000313" key="2">
    <source>
        <dbReference type="EMBL" id="PRO65638.1"/>
    </source>
</evidence>
<evidence type="ECO:0000256" key="1">
    <source>
        <dbReference type="SAM" id="MobiDB-lite"/>
    </source>
</evidence>
<dbReference type="EMBL" id="PVNS01000007">
    <property type="protein sequence ID" value="PRO65638.1"/>
    <property type="molecule type" value="Genomic_DNA"/>
</dbReference>
<comment type="caution">
    <text evidence="2">The sequence shown here is derived from an EMBL/GenBank/DDBJ whole genome shotgun (WGS) entry which is preliminary data.</text>
</comment>
<name>A0A2P6MH88_ALKUR</name>
<sequence>MAQWKKYYISSSSSSSSSFIMSSSSSSSSSSFIMSSSSSSSSAPAAGSFSTFVVSFVAGSLPVFPVPSFSPPPQPASTPAARTVDSAEICSVFFMKNSSSNNACWEDYCREQDM</sequence>
<keyword evidence="3" id="KW-1185">Reference proteome</keyword>